<dbReference type="Gene3D" id="1.10.287.1100">
    <property type="entry name" value="Sporulation inhibitor A"/>
    <property type="match status" value="1"/>
</dbReference>
<dbReference type="EMBL" id="FXAZ01000007">
    <property type="protein sequence ID" value="SMG56836.1"/>
    <property type="molecule type" value="Genomic_DNA"/>
</dbReference>
<accession>A0A1X7LSD5</accession>
<dbReference type="InterPro" id="IPR015064">
    <property type="entry name" value="Sda"/>
</dbReference>
<organism evidence="1 2">
    <name type="scientific">Paenibacillus aquistagni</name>
    <dbReference type="NCBI Taxonomy" id="1852522"/>
    <lineage>
        <taxon>Bacteria</taxon>
        <taxon>Bacillati</taxon>
        <taxon>Bacillota</taxon>
        <taxon>Bacilli</taxon>
        <taxon>Bacillales</taxon>
        <taxon>Paenibacillaceae</taxon>
        <taxon>Paenibacillus</taxon>
    </lineage>
</organism>
<dbReference type="SUPFAM" id="SSF100985">
    <property type="entry name" value="Sporulation inhibitor Sda"/>
    <property type="match status" value="1"/>
</dbReference>
<evidence type="ECO:0000313" key="1">
    <source>
        <dbReference type="EMBL" id="SMG56836.1"/>
    </source>
</evidence>
<name>A0A1X7LSD5_9BACL</name>
<gene>
    <name evidence="1" type="ORF">SAMN06295960_4282</name>
</gene>
<dbReference type="Pfam" id="PF08970">
    <property type="entry name" value="Sda"/>
    <property type="match status" value="1"/>
</dbReference>
<sequence length="52" mass="5981">MSDMALLSDELLVDSYYQAVQLNLDEEFIALLLAEIQRRGLHPTIRLVQVVH</sequence>
<proteinExistence type="predicted"/>
<evidence type="ECO:0000313" key="2">
    <source>
        <dbReference type="Proteomes" id="UP000193834"/>
    </source>
</evidence>
<keyword evidence="2" id="KW-1185">Reference proteome</keyword>
<protein>
    <submittedName>
        <fullName evidence="1">Developmental checkpoint coupling sporulation initiation to replication initiation</fullName>
    </submittedName>
</protein>
<dbReference type="Proteomes" id="UP000193834">
    <property type="component" value="Unassembled WGS sequence"/>
</dbReference>
<dbReference type="AlphaFoldDB" id="A0A1X7LSD5"/>
<reference evidence="1 2" key="1">
    <citation type="submission" date="2017-04" db="EMBL/GenBank/DDBJ databases">
        <authorList>
            <person name="Afonso C.L."/>
            <person name="Miller P.J."/>
            <person name="Scott M.A."/>
            <person name="Spackman E."/>
            <person name="Goraichik I."/>
            <person name="Dimitrov K.M."/>
            <person name="Suarez D.L."/>
            <person name="Swayne D.E."/>
        </authorList>
    </citation>
    <scope>NUCLEOTIDE SEQUENCE [LARGE SCALE GENOMIC DNA]</scope>
    <source>
        <strain evidence="1 2">11</strain>
    </source>
</reference>
<dbReference type="InterPro" id="IPR036916">
    <property type="entry name" value="Sda_sf"/>
</dbReference>